<keyword evidence="3" id="KW-1185">Reference proteome</keyword>
<dbReference type="EMBL" id="JAVRHY010000004">
    <property type="protein sequence ID" value="MDT0618130.1"/>
    <property type="molecule type" value="Genomic_DNA"/>
</dbReference>
<organism evidence="2 3">
    <name type="scientific">Spectribacter acetivorans</name>
    <dbReference type="NCBI Taxonomy" id="3075603"/>
    <lineage>
        <taxon>Bacteria</taxon>
        <taxon>Pseudomonadati</taxon>
        <taxon>Pseudomonadota</taxon>
        <taxon>Gammaproteobacteria</taxon>
        <taxon>Salinisphaerales</taxon>
        <taxon>Salinisphaeraceae</taxon>
        <taxon>Spectribacter</taxon>
    </lineage>
</organism>
<protein>
    <submittedName>
        <fullName evidence="2">Phasin family protein</fullName>
    </submittedName>
</protein>
<name>A0ABU3B6Q8_9GAMM</name>
<reference evidence="2 3" key="1">
    <citation type="submission" date="2023-09" db="EMBL/GenBank/DDBJ databases">
        <authorList>
            <person name="Rey-Velasco X."/>
        </authorList>
    </citation>
    <scope>NUCLEOTIDE SEQUENCE [LARGE SCALE GENOMIC DNA]</scope>
    <source>
        <strain evidence="2 3">P385</strain>
    </source>
</reference>
<proteinExistence type="predicted"/>
<sequence>MINGFDDVMNAGKQVFEPAVRAADIGVDAMGTLVEAQLRLADAWVSAGAARCKAVADGDWQDDSAMTALSEAGTGYVETLRTTTTDTGNALQALGRETMAGWWQRFDDFRADAQAGV</sequence>
<evidence type="ECO:0000313" key="3">
    <source>
        <dbReference type="Proteomes" id="UP001259982"/>
    </source>
</evidence>
<gene>
    <name evidence="2" type="ORF">RM531_06565</name>
</gene>
<dbReference type="InterPro" id="IPR018968">
    <property type="entry name" value="Phasin"/>
</dbReference>
<evidence type="ECO:0000259" key="1">
    <source>
        <dbReference type="Pfam" id="PF09361"/>
    </source>
</evidence>
<dbReference type="Pfam" id="PF09361">
    <property type="entry name" value="Phasin_2"/>
    <property type="match status" value="1"/>
</dbReference>
<feature type="domain" description="Phasin" evidence="1">
    <location>
        <begin position="7"/>
        <end position="98"/>
    </location>
</feature>
<evidence type="ECO:0000313" key="2">
    <source>
        <dbReference type="EMBL" id="MDT0618130.1"/>
    </source>
</evidence>
<accession>A0ABU3B6Q8</accession>
<dbReference type="Proteomes" id="UP001259982">
    <property type="component" value="Unassembled WGS sequence"/>
</dbReference>
<dbReference type="RefSeq" id="WP_311658188.1">
    <property type="nucleotide sequence ID" value="NZ_JAVRHY010000004.1"/>
</dbReference>
<comment type="caution">
    <text evidence="2">The sequence shown here is derived from an EMBL/GenBank/DDBJ whole genome shotgun (WGS) entry which is preliminary data.</text>
</comment>